<dbReference type="GO" id="GO:0044781">
    <property type="term" value="P:bacterial-type flagellum organization"/>
    <property type="evidence" value="ECO:0007669"/>
    <property type="project" value="InterPro"/>
</dbReference>
<dbReference type="GO" id="GO:0016020">
    <property type="term" value="C:membrane"/>
    <property type="evidence" value="ECO:0007669"/>
    <property type="project" value="InterPro"/>
</dbReference>
<gene>
    <name evidence="9" type="ordered locus">KNP414_05805</name>
</gene>
<accession>F8F723</accession>
<proteinExistence type="predicted"/>
<evidence type="ECO:0000256" key="6">
    <source>
        <dbReference type="SAM" id="MobiDB-lite"/>
    </source>
</evidence>
<keyword evidence="9" id="KW-0966">Cell projection</keyword>
<organism evidence="9 10">
    <name type="scientific">Paenibacillus mucilaginosus (strain KNP414)</name>
    <dbReference type="NCBI Taxonomy" id="1036673"/>
    <lineage>
        <taxon>Bacteria</taxon>
        <taxon>Bacillati</taxon>
        <taxon>Bacillota</taxon>
        <taxon>Bacilli</taxon>
        <taxon>Bacillales</taxon>
        <taxon>Paenibacillaceae</taxon>
        <taxon>Paenibacillus</taxon>
    </lineage>
</organism>
<evidence type="ECO:0000256" key="5">
    <source>
        <dbReference type="ARBA" id="ARBA00023136"/>
    </source>
</evidence>
<evidence type="ECO:0000256" key="3">
    <source>
        <dbReference type="ARBA" id="ARBA00022692"/>
    </source>
</evidence>
<sequence length="226" mass="24296">MLRGLTAKLLLMIMTLGAQTAAATAAVCSAAAEIGPTAPDASAPEAADPFAPAAGGGGDTLVMILKVIFFLIIIIGIFFLIMKVLAKRNTWMAGRALRSLGGLPLGQNKSIQIVEIGSSLYIVGVGENIQLLEKIVDEAEVASITEMMSTNQTFAAPGFESALNWLKKLRKDPVEEEEVDVTATFQQVFHSKMQGLAGRKQMMEEMMNQDSNAERLNDKHGKNQDE</sequence>
<name>F8F723_PAEMK</name>
<keyword evidence="9" id="KW-0969">Cilium</keyword>
<keyword evidence="4 7" id="KW-1133">Transmembrane helix</keyword>
<reference evidence="9 10" key="2">
    <citation type="journal article" date="2013" name="Genome Announc.">
        <title>Genome Sequence of Growth-Improving Paenibacillus mucilaginosus Strain KNP414.</title>
        <authorList>
            <person name="Lu J.J."/>
            <person name="Wang J.F."/>
            <person name="Hu X.F."/>
        </authorList>
    </citation>
    <scope>NUCLEOTIDE SEQUENCE [LARGE SCALE GENOMIC DNA]</scope>
    <source>
        <strain evidence="9 10">KNP414</strain>
    </source>
</reference>
<feature type="transmembrane region" description="Helical" evidence="7">
    <location>
        <begin position="61"/>
        <end position="82"/>
    </location>
</feature>
<evidence type="ECO:0000313" key="10">
    <source>
        <dbReference type="Proteomes" id="UP000006620"/>
    </source>
</evidence>
<dbReference type="Pfam" id="PF04347">
    <property type="entry name" value="FliO"/>
    <property type="match status" value="1"/>
</dbReference>
<dbReference type="PATRIC" id="fig|1036673.3.peg.5396"/>
<evidence type="ECO:0000256" key="1">
    <source>
        <dbReference type="ARBA" id="ARBA00004236"/>
    </source>
</evidence>
<feature type="chain" id="PRO_5039109283" evidence="8">
    <location>
        <begin position="26"/>
        <end position="226"/>
    </location>
</feature>
<evidence type="ECO:0000256" key="4">
    <source>
        <dbReference type="ARBA" id="ARBA00022989"/>
    </source>
</evidence>
<keyword evidence="9" id="KW-0282">Flagellum</keyword>
<feature type="compositionally biased region" description="Basic and acidic residues" evidence="6">
    <location>
        <begin position="212"/>
        <end position="226"/>
    </location>
</feature>
<feature type="region of interest" description="Disordered" evidence="6">
    <location>
        <begin position="207"/>
        <end position="226"/>
    </location>
</feature>
<reference evidence="10" key="1">
    <citation type="submission" date="2011-06" db="EMBL/GenBank/DDBJ databases">
        <title>Complete genome sequence of Paenibacillus mucilaginosus KNP414.</title>
        <authorList>
            <person name="Wang J."/>
            <person name="Hu S."/>
            <person name="Hu X."/>
            <person name="Zhang B."/>
            <person name="Dong D."/>
            <person name="Zhang S."/>
            <person name="Zhao K."/>
            <person name="Wu D."/>
        </authorList>
    </citation>
    <scope>NUCLEOTIDE SEQUENCE [LARGE SCALE GENOMIC DNA]</scope>
    <source>
        <strain evidence="10">KNP414</strain>
    </source>
</reference>
<comment type="subcellular location">
    <subcellularLocation>
        <location evidence="1">Cell membrane</location>
    </subcellularLocation>
</comment>
<keyword evidence="2" id="KW-1003">Cell membrane</keyword>
<dbReference type="HOGENOM" id="CLU_105734_1_0_9"/>
<evidence type="ECO:0000256" key="2">
    <source>
        <dbReference type="ARBA" id="ARBA00022475"/>
    </source>
</evidence>
<evidence type="ECO:0000256" key="7">
    <source>
        <dbReference type="SAM" id="Phobius"/>
    </source>
</evidence>
<dbReference type="Proteomes" id="UP000006620">
    <property type="component" value="Chromosome"/>
</dbReference>
<dbReference type="AlphaFoldDB" id="F8F723"/>
<protein>
    <submittedName>
        <fullName evidence="9">Flagellar protein</fullName>
    </submittedName>
</protein>
<evidence type="ECO:0000313" key="9">
    <source>
        <dbReference type="EMBL" id="AEI44329.1"/>
    </source>
</evidence>
<dbReference type="KEGG" id="pms:KNP414_05805"/>
<dbReference type="InterPro" id="IPR022781">
    <property type="entry name" value="Flagellar_biosynth_FliO"/>
</dbReference>
<feature type="signal peptide" evidence="8">
    <location>
        <begin position="1"/>
        <end position="25"/>
    </location>
</feature>
<dbReference type="EMBL" id="CP002869">
    <property type="protein sequence ID" value="AEI44329.1"/>
    <property type="molecule type" value="Genomic_DNA"/>
</dbReference>
<keyword evidence="8" id="KW-0732">Signal</keyword>
<keyword evidence="3 7" id="KW-0812">Transmembrane</keyword>
<keyword evidence="5 7" id="KW-0472">Membrane</keyword>
<evidence type="ECO:0000256" key="8">
    <source>
        <dbReference type="SAM" id="SignalP"/>
    </source>
</evidence>